<keyword evidence="1" id="KW-0732">Signal</keyword>
<comment type="caution">
    <text evidence="2">The sequence shown here is derived from an EMBL/GenBank/DDBJ whole genome shotgun (WGS) entry which is preliminary data.</text>
</comment>
<dbReference type="RefSeq" id="WP_184083453.1">
    <property type="nucleotide sequence ID" value="NZ_JACIJF010000001.1"/>
</dbReference>
<proteinExistence type="predicted"/>
<dbReference type="Proteomes" id="UP000527143">
    <property type="component" value="Unassembled WGS sequence"/>
</dbReference>
<protein>
    <submittedName>
        <fullName evidence="2">Uncharacterized protein</fullName>
    </submittedName>
</protein>
<reference evidence="2 3" key="1">
    <citation type="submission" date="2020-08" db="EMBL/GenBank/DDBJ databases">
        <title>Genomic Encyclopedia of Type Strains, Phase IV (KMG-IV): sequencing the most valuable type-strain genomes for metagenomic binning, comparative biology and taxonomic classification.</title>
        <authorList>
            <person name="Goeker M."/>
        </authorList>
    </citation>
    <scope>NUCLEOTIDE SEQUENCE [LARGE SCALE GENOMIC DNA]</scope>
    <source>
        <strain evidence="2 3">DSM 26736</strain>
    </source>
</reference>
<name>A0A840YNI9_9SPHN</name>
<accession>A0A840YNI9</accession>
<evidence type="ECO:0000313" key="3">
    <source>
        <dbReference type="Proteomes" id="UP000527143"/>
    </source>
</evidence>
<dbReference type="AlphaFoldDB" id="A0A840YNI9"/>
<evidence type="ECO:0000256" key="1">
    <source>
        <dbReference type="SAM" id="SignalP"/>
    </source>
</evidence>
<feature type="signal peptide" evidence="1">
    <location>
        <begin position="1"/>
        <end position="17"/>
    </location>
</feature>
<keyword evidence="3" id="KW-1185">Reference proteome</keyword>
<dbReference type="EMBL" id="JACIJF010000001">
    <property type="protein sequence ID" value="MBB5709062.1"/>
    <property type="molecule type" value="Genomic_DNA"/>
</dbReference>
<feature type="chain" id="PRO_5032402431" evidence="1">
    <location>
        <begin position="18"/>
        <end position="204"/>
    </location>
</feature>
<organism evidence="2 3">
    <name type="scientific">Sphingomonas xinjiangensis</name>
    <dbReference type="NCBI Taxonomy" id="643568"/>
    <lineage>
        <taxon>Bacteria</taxon>
        <taxon>Pseudomonadati</taxon>
        <taxon>Pseudomonadota</taxon>
        <taxon>Alphaproteobacteria</taxon>
        <taxon>Sphingomonadales</taxon>
        <taxon>Sphingomonadaceae</taxon>
        <taxon>Sphingomonas</taxon>
    </lineage>
</organism>
<evidence type="ECO:0000313" key="2">
    <source>
        <dbReference type="EMBL" id="MBB5709062.1"/>
    </source>
</evidence>
<gene>
    <name evidence="2" type="ORF">FHT02_000268</name>
</gene>
<sequence>MKRLVLLGMILAAPASAQVGGGQSGVSTSTPATNMRPFQELRNFGACFARNQPKDALRIIATQPGSAEEKSVLGKLIAGEHTTCLFGGTKMAMPGVFARGAIAEGLLGSGGVPHTYRLAAPAVGEAKDLHGVARCYTNGHRSEVRDLLSTRAGSPEEVKAVAGLWNDFRACMPGFKVRLNAPWIRFLLAEAMLRLPPETPQAGG</sequence>